<dbReference type="AlphaFoldDB" id="A0A645BU67"/>
<keyword evidence="2" id="KW-0479">Metal-binding</keyword>
<proteinExistence type="inferred from homology"/>
<protein>
    <recommendedName>
        <fullName evidence="3">Fumarylacetoacetase-like C-terminal domain-containing protein</fullName>
    </recommendedName>
</protein>
<gene>
    <name evidence="4" type="ORF">SDC9_115681</name>
</gene>
<dbReference type="InterPro" id="IPR051121">
    <property type="entry name" value="FAH"/>
</dbReference>
<accession>A0A645BU67</accession>
<reference evidence="4" key="1">
    <citation type="submission" date="2019-08" db="EMBL/GenBank/DDBJ databases">
        <authorList>
            <person name="Kucharzyk K."/>
            <person name="Murdoch R.W."/>
            <person name="Higgins S."/>
            <person name="Loffler F."/>
        </authorList>
    </citation>
    <scope>NUCLEOTIDE SEQUENCE</scope>
</reference>
<dbReference type="PANTHER" id="PTHR42796">
    <property type="entry name" value="FUMARYLACETOACETATE HYDROLASE DOMAIN-CONTAINING PROTEIN 2A-RELATED"/>
    <property type="match status" value="1"/>
</dbReference>
<evidence type="ECO:0000313" key="4">
    <source>
        <dbReference type="EMBL" id="MPM68747.1"/>
    </source>
</evidence>
<dbReference type="PANTHER" id="PTHR42796:SF4">
    <property type="entry name" value="FUMARYLACETOACETATE HYDROLASE DOMAIN-CONTAINING PROTEIN 2A"/>
    <property type="match status" value="1"/>
</dbReference>
<dbReference type="EMBL" id="VSSQ01022436">
    <property type="protein sequence ID" value="MPM68747.1"/>
    <property type="molecule type" value="Genomic_DNA"/>
</dbReference>
<comment type="caution">
    <text evidence="4">The sequence shown here is derived from an EMBL/GenBank/DDBJ whole genome shotgun (WGS) entry which is preliminary data.</text>
</comment>
<evidence type="ECO:0000256" key="1">
    <source>
        <dbReference type="ARBA" id="ARBA00010211"/>
    </source>
</evidence>
<feature type="domain" description="Fumarylacetoacetase-like C-terminal" evidence="3">
    <location>
        <begin position="84"/>
        <end position="295"/>
    </location>
</feature>
<evidence type="ECO:0000259" key="3">
    <source>
        <dbReference type="Pfam" id="PF01557"/>
    </source>
</evidence>
<dbReference type="SUPFAM" id="SSF56529">
    <property type="entry name" value="FAH"/>
    <property type="match status" value="1"/>
</dbReference>
<organism evidence="4">
    <name type="scientific">bioreactor metagenome</name>
    <dbReference type="NCBI Taxonomy" id="1076179"/>
    <lineage>
        <taxon>unclassified sequences</taxon>
        <taxon>metagenomes</taxon>
        <taxon>ecological metagenomes</taxon>
    </lineage>
</organism>
<sequence length="295" mass="32734">MKFLTFEFHGKEQVGVMSQDGARVLAVSEVLQHDHYTNMNELIEQITPAELAIFFDMSQCGKGEGISVNEIAFRAPIIRPKHDIICVGVNYASHRAETTGTLSASLATQVVPVYFSKRPTRIVGHNEEIYGFTDLDEELDYEVELAVVIGKKGRNISREQVEDYIFGYSIFNDISSRRLQRGHLQWFKGKSLDTYSVMGPVIVHKSVFAYPPSVVVESRVNGEVRQHSTTDLLIHDIAKIISDFSQGITLEPGDIIATGTPSGVGMGFKPPRFMKKGDVVECEIAGIGVLRNTIV</sequence>
<dbReference type="GO" id="GO:0046872">
    <property type="term" value="F:metal ion binding"/>
    <property type="evidence" value="ECO:0007669"/>
    <property type="project" value="UniProtKB-KW"/>
</dbReference>
<dbReference type="FunFam" id="3.90.850.10:FF:000002">
    <property type="entry name" value="2-hydroxyhepta-2,4-diene-1,7-dioate isomerase"/>
    <property type="match status" value="1"/>
</dbReference>
<name>A0A645BU67_9ZZZZ</name>
<dbReference type="Pfam" id="PF01557">
    <property type="entry name" value="FAA_hydrolase"/>
    <property type="match status" value="1"/>
</dbReference>
<evidence type="ECO:0000256" key="2">
    <source>
        <dbReference type="ARBA" id="ARBA00022723"/>
    </source>
</evidence>
<dbReference type="InterPro" id="IPR036663">
    <property type="entry name" value="Fumarylacetoacetase_C_sf"/>
</dbReference>
<dbReference type="Gene3D" id="3.90.850.10">
    <property type="entry name" value="Fumarylacetoacetase-like, C-terminal domain"/>
    <property type="match status" value="1"/>
</dbReference>
<dbReference type="GO" id="GO:0019752">
    <property type="term" value="P:carboxylic acid metabolic process"/>
    <property type="evidence" value="ECO:0007669"/>
    <property type="project" value="UniProtKB-ARBA"/>
</dbReference>
<dbReference type="InterPro" id="IPR011234">
    <property type="entry name" value="Fumarylacetoacetase-like_C"/>
</dbReference>
<comment type="similarity">
    <text evidence="1">Belongs to the FAH family.</text>
</comment>
<dbReference type="GO" id="GO:0016853">
    <property type="term" value="F:isomerase activity"/>
    <property type="evidence" value="ECO:0007669"/>
    <property type="project" value="UniProtKB-ARBA"/>
</dbReference>